<dbReference type="PROSITE" id="PS51450">
    <property type="entry name" value="LRR"/>
    <property type="match status" value="5"/>
</dbReference>
<sequence>MSPLSVLPMSIPETLFTGAISVVGKRLVSKLCDLFELDLSPARQKFLAENNKGWNDVDRQKVDRMAGEISTAVKSFFDREAQNIPDNEREAIAFGITETIIAARLDSARLAQQSFDVSQLKDYLMAMHPDVTRGFSRDEQALYERAMAIVSQKFIDIAPQLEEFSLSVAREILQKQDRDGQVLQEILQELQIQRQEIMLAGDKFARTYCQDVQTELDRLELFGLPRMDEMSECQKLSAAYISLSVSGCSAREEKKLLHLFGDHSVELDRRIREITRRYSSIDEVLAHSRRLVIRGVAGGGKSTLLQWLAVRAAKDDSKLPFFIRLRRLVGKEFPIPDEFPKQVLPNKMDGMPSGWVRGYLERGQAIVLLDGVDELPKTERQGFFQKLQKLVQDFGEATYIVTSRPSGLKNSDGQKWEEWERWVEKQEFINLTLEPMSSRHVEDFIQRWHTALANHKDYRCEPKDRQRMVDNLQQQLRQRPELRQLASTPLLCAMICALHRQRRETLPSARLTLYKECIDMLLNRRDRGRGIKLDETYPVGLNEEQKIELLQSLALEFMLTNRSDMKVTKVDRHFDVELRQTNLPATVQGEQIRALFVERAGLLREPVIGKIDFAHRTFQEYLAAKAALSYDSWKKLLKRATNDQWREAIIVTAGLAGKKKRVKIFNDLIERGDRKPEQKHYLHLLAVACLETAATLDPTTRQRVLDCAQELLPPRDDDAVQMVVRAGNEIIPLLRYQPDYSAEEACQCIKALVAIGSEEAMETLVDYAKARFEDRDNEYEVSGAIGRGWDVFDRDIYISQVLTQLQILNLSEIQVEDISPLSQLSQLQILYLLVTRVRDISALKQLPQLRELYLSETRVKDISALKQLPQLQYLDLSRTQVEDISALKQLPQLQYLDLSGTQVEDISVLKQLSQLWYLDLSGTQVEDISVLKQLSQLWYLDLSGTQVEDISVLKQLSQLDYLNLLGTQVEDISVLDRLSQLRHLDLSLTQVEDISALKQLSQLQYLNLWGTQVEDISPLKELFQLEDLDLSETQVKDISALDKIQYLNILW</sequence>
<evidence type="ECO:0000313" key="6">
    <source>
        <dbReference type="EMBL" id="MDJ1182929.1"/>
    </source>
</evidence>
<reference evidence="6 7" key="1">
    <citation type="submission" date="2023-01" db="EMBL/GenBank/DDBJ databases">
        <title>Novel diversity within Roseofilum (Cyanobacteria; Desertifilaceae) from marine benthic mats with descriptions of four novel species.</title>
        <authorList>
            <person name="Wang Y."/>
            <person name="Berthold D.E."/>
            <person name="Hu J."/>
            <person name="Lefler F.W."/>
            <person name="Laughinghouse H.D. IV."/>
        </authorList>
    </citation>
    <scope>NUCLEOTIDE SEQUENCE [LARGE SCALE GENOMIC DNA]</scope>
    <source>
        <strain evidence="6 7">BLCC-M143</strain>
    </source>
</reference>
<dbReference type="Pfam" id="PF05729">
    <property type="entry name" value="NACHT"/>
    <property type="match status" value="1"/>
</dbReference>
<dbReference type="SUPFAM" id="SSF52540">
    <property type="entry name" value="P-loop containing nucleoside triphosphate hydrolases"/>
    <property type="match status" value="1"/>
</dbReference>
<protein>
    <submittedName>
        <fullName evidence="6">Leucine-rich repeat domain-containing protein</fullName>
    </submittedName>
</protein>
<keyword evidence="1" id="KW-0433">Leucine-rich repeat</keyword>
<evidence type="ECO:0000256" key="2">
    <source>
        <dbReference type="ARBA" id="ARBA00022737"/>
    </source>
</evidence>
<dbReference type="SUPFAM" id="SSF52058">
    <property type="entry name" value="L domain-like"/>
    <property type="match status" value="1"/>
</dbReference>
<dbReference type="Pfam" id="PF12799">
    <property type="entry name" value="LRR_4"/>
    <property type="match status" value="3"/>
</dbReference>
<accession>A0ABT7BWN9</accession>
<keyword evidence="7" id="KW-1185">Reference proteome</keyword>
<dbReference type="EMBL" id="JAQOSQ010000004">
    <property type="protein sequence ID" value="MDJ1182929.1"/>
    <property type="molecule type" value="Genomic_DNA"/>
</dbReference>
<evidence type="ECO:0000256" key="1">
    <source>
        <dbReference type="ARBA" id="ARBA00022614"/>
    </source>
</evidence>
<dbReference type="PANTHER" id="PTHR46652:SF3">
    <property type="entry name" value="LEUCINE-RICH REPEAT-CONTAINING PROTEIN 9"/>
    <property type="match status" value="1"/>
</dbReference>
<dbReference type="RefSeq" id="WP_283757580.1">
    <property type="nucleotide sequence ID" value="NZ_JAQOSQ010000004.1"/>
</dbReference>
<keyword evidence="2" id="KW-0677">Repeat</keyword>
<name>A0ABT7BWN9_9CYAN</name>
<dbReference type="PROSITE" id="PS50837">
    <property type="entry name" value="NACHT"/>
    <property type="match status" value="1"/>
</dbReference>
<dbReference type="InterPro" id="IPR007111">
    <property type="entry name" value="NACHT_NTPase"/>
</dbReference>
<feature type="domain" description="NACHT" evidence="5">
    <location>
        <begin position="289"/>
        <end position="407"/>
    </location>
</feature>
<dbReference type="Gene3D" id="3.80.10.10">
    <property type="entry name" value="Ribonuclease Inhibitor"/>
    <property type="match status" value="1"/>
</dbReference>
<dbReference type="InterPro" id="IPR050836">
    <property type="entry name" value="SDS22/Internalin_LRR"/>
</dbReference>
<dbReference type="Proteomes" id="UP001232992">
    <property type="component" value="Unassembled WGS sequence"/>
</dbReference>
<dbReference type="InterPro" id="IPR027417">
    <property type="entry name" value="P-loop_NTPase"/>
</dbReference>
<dbReference type="InterPro" id="IPR001611">
    <property type="entry name" value="Leu-rich_rpt"/>
</dbReference>
<dbReference type="PANTHER" id="PTHR46652">
    <property type="entry name" value="LEUCINE-RICH REPEAT AND IQ DOMAIN-CONTAINING PROTEIN 1-RELATED"/>
    <property type="match status" value="1"/>
</dbReference>
<keyword evidence="4" id="KW-0067">ATP-binding</keyword>
<evidence type="ECO:0000259" key="5">
    <source>
        <dbReference type="PROSITE" id="PS50837"/>
    </source>
</evidence>
<evidence type="ECO:0000256" key="4">
    <source>
        <dbReference type="ARBA" id="ARBA00022840"/>
    </source>
</evidence>
<dbReference type="InterPro" id="IPR032675">
    <property type="entry name" value="LRR_dom_sf"/>
</dbReference>
<proteinExistence type="predicted"/>
<dbReference type="Gene3D" id="3.40.50.300">
    <property type="entry name" value="P-loop containing nucleotide triphosphate hydrolases"/>
    <property type="match status" value="1"/>
</dbReference>
<gene>
    <name evidence="6" type="ORF">PMH09_06935</name>
</gene>
<dbReference type="InterPro" id="IPR025875">
    <property type="entry name" value="Leu-rich_rpt_4"/>
</dbReference>
<evidence type="ECO:0000313" key="7">
    <source>
        <dbReference type="Proteomes" id="UP001232992"/>
    </source>
</evidence>
<keyword evidence="3" id="KW-0547">Nucleotide-binding</keyword>
<organism evidence="6 7">
    <name type="scientific">Roseofilum casamattae BLCC-M143</name>
    <dbReference type="NCBI Taxonomy" id="3022442"/>
    <lineage>
        <taxon>Bacteria</taxon>
        <taxon>Bacillati</taxon>
        <taxon>Cyanobacteriota</taxon>
        <taxon>Cyanophyceae</taxon>
        <taxon>Desertifilales</taxon>
        <taxon>Desertifilaceae</taxon>
        <taxon>Roseofilum</taxon>
        <taxon>Roseofilum casamattae</taxon>
    </lineage>
</organism>
<dbReference type="Pfam" id="PF22733">
    <property type="entry name" value="NNH1"/>
    <property type="match status" value="1"/>
</dbReference>
<dbReference type="InterPro" id="IPR054547">
    <property type="entry name" value="NNH1"/>
</dbReference>
<evidence type="ECO:0000256" key="3">
    <source>
        <dbReference type="ARBA" id="ARBA00022741"/>
    </source>
</evidence>
<comment type="caution">
    <text evidence="6">The sequence shown here is derived from an EMBL/GenBank/DDBJ whole genome shotgun (WGS) entry which is preliminary data.</text>
</comment>